<protein>
    <recommendedName>
        <fullName evidence="1">RNA polymerase-binding protein RbpA</fullName>
    </recommendedName>
</protein>
<comment type="function">
    <text evidence="1">Binds to RNA polymerase (RNAP), stimulating transcription from principal, but not alternative sigma factor promoters.</text>
</comment>
<dbReference type="AlphaFoldDB" id="A0A1G9UHF0"/>
<dbReference type="HAMAP" id="MF_01483">
    <property type="entry name" value="RbpA"/>
    <property type="match status" value="1"/>
</dbReference>
<dbReference type="Pfam" id="PF13397">
    <property type="entry name" value="RbpA"/>
    <property type="match status" value="1"/>
</dbReference>
<dbReference type="Gene3D" id="2.20.28.270">
    <property type="entry name" value="RNA polymerase-binding protein A"/>
    <property type="match status" value="1"/>
</dbReference>
<reference evidence="2 3" key="1">
    <citation type="submission" date="2016-10" db="EMBL/GenBank/DDBJ databases">
        <authorList>
            <person name="de Groot N.N."/>
        </authorList>
    </citation>
    <scope>NUCLEOTIDE SEQUENCE [LARGE SCALE GENOMIC DNA]</scope>
    <source>
        <strain evidence="2 3">DSM 44149</strain>
    </source>
</reference>
<evidence type="ECO:0000313" key="3">
    <source>
        <dbReference type="Proteomes" id="UP000183376"/>
    </source>
</evidence>
<evidence type="ECO:0000313" key="2">
    <source>
        <dbReference type="EMBL" id="SDM59352.1"/>
    </source>
</evidence>
<sequence>MRARLRGCQVGGSVSYEPDRDHDLVKRQIARYLCPGRWNAKGTHEFEVLFAAEGTVVPGEWQCRQHGVEGTLIDPARPGPVKRKPERTHTHWDMLCERRSAARLEELVEERLLLLRNGTAEELPPTRRAPLQHRRGGR</sequence>
<dbReference type="EMBL" id="LT629701">
    <property type="protein sequence ID" value="SDM59352.1"/>
    <property type="molecule type" value="Genomic_DNA"/>
</dbReference>
<keyword evidence="1" id="KW-0805">Transcription regulation</keyword>
<keyword evidence="1" id="KW-0804">Transcription</keyword>
<dbReference type="InterPro" id="IPR038638">
    <property type="entry name" value="RbpA_sf"/>
</dbReference>
<dbReference type="RefSeq" id="WP_052407956.1">
    <property type="nucleotide sequence ID" value="NZ_JOEF01000027.1"/>
</dbReference>
<organism evidence="2 3">
    <name type="scientific">Allokutzneria albata</name>
    <name type="common">Kibdelosporangium albatum</name>
    <dbReference type="NCBI Taxonomy" id="211114"/>
    <lineage>
        <taxon>Bacteria</taxon>
        <taxon>Bacillati</taxon>
        <taxon>Actinomycetota</taxon>
        <taxon>Actinomycetes</taxon>
        <taxon>Pseudonocardiales</taxon>
        <taxon>Pseudonocardiaceae</taxon>
        <taxon>Allokutzneria</taxon>
    </lineage>
</organism>
<dbReference type="InterPro" id="IPR025182">
    <property type="entry name" value="RNApol-bd_RbpA"/>
</dbReference>
<dbReference type="GO" id="GO:0001000">
    <property type="term" value="F:bacterial-type RNA polymerase core enzyme binding"/>
    <property type="evidence" value="ECO:0007669"/>
    <property type="project" value="UniProtKB-UniRule"/>
</dbReference>
<dbReference type="GO" id="GO:0045893">
    <property type="term" value="P:positive regulation of DNA-templated transcription"/>
    <property type="evidence" value="ECO:0007669"/>
    <property type="project" value="UniProtKB-UniRule"/>
</dbReference>
<comment type="similarity">
    <text evidence="1">Belongs to the RNA polymerase-binding protein RbpA family.</text>
</comment>
<comment type="subunit">
    <text evidence="1">Forms a complex with the RNAP catalytic core and with free principal sigma factors.</text>
</comment>
<dbReference type="Proteomes" id="UP000183376">
    <property type="component" value="Chromosome I"/>
</dbReference>
<evidence type="ECO:0000256" key="1">
    <source>
        <dbReference type="HAMAP-Rule" id="MF_01483"/>
    </source>
</evidence>
<proteinExistence type="inferred from homology"/>
<gene>
    <name evidence="1" type="primary">rbpA</name>
    <name evidence="2" type="ORF">SAMN04489726_2414</name>
</gene>
<dbReference type="STRING" id="211114.SAMN04489726_2414"/>
<name>A0A1G9UHF0_ALLAB</name>
<comment type="caution">
    <text evidence="1">Lacks conserved residue(s) required for the propagation of feature annotation.</text>
</comment>
<accession>A0A1G9UHF0</accession>
<dbReference type="OrthoDB" id="3618415at2"/>
<keyword evidence="3" id="KW-1185">Reference proteome</keyword>